<dbReference type="Pfam" id="PF05699">
    <property type="entry name" value="Dimer_Tnp_hAT"/>
    <property type="match status" value="1"/>
</dbReference>
<feature type="domain" description="Gnk2-homologous" evidence="5">
    <location>
        <begin position="341"/>
        <end position="441"/>
    </location>
</feature>
<keyword evidence="7" id="KW-1185">Reference proteome</keyword>
<dbReference type="PANTHER" id="PTHR11697">
    <property type="entry name" value="GENERAL TRANSCRIPTION FACTOR 2-RELATED ZINC FINGER PROTEIN"/>
    <property type="match status" value="1"/>
</dbReference>
<evidence type="ECO:0000256" key="3">
    <source>
        <dbReference type="SAM" id="MobiDB-lite"/>
    </source>
</evidence>
<organism evidence="6 7">
    <name type="scientific">Tanacetum coccineum</name>
    <dbReference type="NCBI Taxonomy" id="301880"/>
    <lineage>
        <taxon>Eukaryota</taxon>
        <taxon>Viridiplantae</taxon>
        <taxon>Streptophyta</taxon>
        <taxon>Embryophyta</taxon>
        <taxon>Tracheophyta</taxon>
        <taxon>Spermatophyta</taxon>
        <taxon>Magnoliopsida</taxon>
        <taxon>eudicotyledons</taxon>
        <taxon>Gunneridae</taxon>
        <taxon>Pentapetalae</taxon>
        <taxon>asterids</taxon>
        <taxon>campanulids</taxon>
        <taxon>Asterales</taxon>
        <taxon>Asteraceae</taxon>
        <taxon>Asteroideae</taxon>
        <taxon>Anthemideae</taxon>
        <taxon>Anthemidinae</taxon>
        <taxon>Tanacetum</taxon>
    </lineage>
</organism>
<dbReference type="CDD" id="cd23509">
    <property type="entry name" value="Gnk2-like"/>
    <property type="match status" value="2"/>
</dbReference>
<dbReference type="InterPro" id="IPR055298">
    <property type="entry name" value="AtLOH3-like"/>
</dbReference>
<keyword evidence="2" id="KW-0677">Repeat</keyword>
<keyword evidence="4" id="KW-1133">Transmembrane helix</keyword>
<evidence type="ECO:0000256" key="1">
    <source>
        <dbReference type="ARBA" id="ARBA00022729"/>
    </source>
</evidence>
<dbReference type="PROSITE" id="PS51473">
    <property type="entry name" value="GNK2"/>
    <property type="match status" value="2"/>
</dbReference>
<evidence type="ECO:0000313" key="6">
    <source>
        <dbReference type="EMBL" id="GJT26684.1"/>
    </source>
</evidence>
<evidence type="ECO:0000313" key="7">
    <source>
        <dbReference type="Proteomes" id="UP001151760"/>
    </source>
</evidence>
<dbReference type="Pfam" id="PF14291">
    <property type="entry name" value="DUF4371"/>
    <property type="match status" value="1"/>
</dbReference>
<feature type="domain" description="Gnk2-homologous" evidence="5">
    <location>
        <begin position="14"/>
        <end position="127"/>
    </location>
</feature>
<dbReference type="EMBL" id="BQNB010014313">
    <property type="protein sequence ID" value="GJT26684.1"/>
    <property type="molecule type" value="Genomic_DNA"/>
</dbReference>
<feature type="region of interest" description="Disordered" evidence="3">
    <location>
        <begin position="496"/>
        <end position="544"/>
    </location>
</feature>
<name>A0ABQ5CP71_9ASTR</name>
<keyword evidence="1" id="KW-0732">Signal</keyword>
<dbReference type="InterPro" id="IPR006580">
    <property type="entry name" value="Znf_TTF"/>
</dbReference>
<dbReference type="InterPro" id="IPR008906">
    <property type="entry name" value="HATC_C_dom"/>
</dbReference>
<dbReference type="Proteomes" id="UP001151760">
    <property type="component" value="Unassembled WGS sequence"/>
</dbReference>
<gene>
    <name evidence="6" type="ORF">Tco_0906959</name>
</gene>
<reference evidence="6" key="2">
    <citation type="submission" date="2022-01" db="EMBL/GenBank/DDBJ databases">
        <authorList>
            <person name="Yamashiro T."/>
            <person name="Shiraishi A."/>
            <person name="Satake H."/>
            <person name="Nakayama K."/>
        </authorList>
    </citation>
    <scope>NUCLEOTIDE SEQUENCE</scope>
</reference>
<accession>A0ABQ5CP71</accession>
<comment type="caution">
    <text evidence="6">The sequence shown here is derived from an EMBL/GenBank/DDBJ whole genome shotgun (WGS) entry which is preliminary data.</text>
</comment>
<dbReference type="InterPro" id="IPR025398">
    <property type="entry name" value="DUF4371"/>
</dbReference>
<evidence type="ECO:0000256" key="2">
    <source>
        <dbReference type="ARBA" id="ARBA00022737"/>
    </source>
</evidence>
<evidence type="ECO:0000256" key="4">
    <source>
        <dbReference type="SAM" id="Phobius"/>
    </source>
</evidence>
<dbReference type="InterPro" id="IPR038408">
    <property type="entry name" value="GNK2_sf"/>
</dbReference>
<dbReference type="InterPro" id="IPR012337">
    <property type="entry name" value="RNaseH-like_sf"/>
</dbReference>
<feature type="compositionally biased region" description="Basic and acidic residues" evidence="3">
    <location>
        <begin position="512"/>
        <end position="544"/>
    </location>
</feature>
<proteinExistence type="predicted"/>
<keyword evidence="4" id="KW-0812">Transmembrane</keyword>
<protein>
    <submittedName>
        <fullName evidence="6">Zinc finger MYM-type protein 1-like protein</fullName>
    </submittedName>
</protein>
<keyword evidence="4" id="KW-0472">Membrane</keyword>
<feature type="transmembrane region" description="Helical" evidence="4">
    <location>
        <begin position="466"/>
        <end position="485"/>
    </location>
</feature>
<dbReference type="SMART" id="SM00597">
    <property type="entry name" value="ZnF_TTF"/>
    <property type="match status" value="1"/>
</dbReference>
<dbReference type="PANTHER" id="PTHR11697:SF230">
    <property type="entry name" value="ZINC FINGER, MYM DOMAIN CONTAINING 1"/>
    <property type="match status" value="1"/>
</dbReference>
<dbReference type="Gene3D" id="3.30.430.20">
    <property type="entry name" value="Gnk2 domain, C-X8-C-X2-C motif"/>
    <property type="match status" value="2"/>
</dbReference>
<reference evidence="6" key="1">
    <citation type="journal article" date="2022" name="Int. J. Mol. Sci.">
        <title>Draft Genome of Tanacetum Coccineum: Genomic Comparison of Closely Related Tanacetum-Family Plants.</title>
        <authorList>
            <person name="Yamashiro T."/>
            <person name="Shiraishi A."/>
            <person name="Nakayama K."/>
            <person name="Satake H."/>
        </authorList>
    </citation>
    <scope>NUCLEOTIDE SEQUENCE</scope>
</reference>
<dbReference type="InterPro" id="IPR002902">
    <property type="entry name" value="GNK2"/>
</dbReference>
<sequence>MVKPMTSQPTDRNTTLMRYMCSLSNSLNEKYFLSNLNNTLTSLRWQLTTNGFATARTLFNGESVWGLAICRGCLSISGCLDCFDYAVEQLSSVGLSMAPMLFTPIARSGAYVLLKSSCFYSPGFILVAFFDGTPPNAEDVERILHLHSEYHGFPGMLGSIDCMHWPWKNCPVSWQGQFTRGEHGEPTIMLKAVASQDLWIWHAFFGVVGSNNDINVLNQSTLFNDYLQGHSPEVRFTVNGTEYTKGYYLADGIYPEWATIVKSFPCPQDPKRKKFKEMQEAARKDVERAFGVLQSRWAIIRGAARFWHTKTMNDIIYACIIMHNMIVENEGNAISEWSDDEGDPPISVRNGSVEAFNYFDVGTRTLTSSLSLITDITLWYLQPGDGNATAYAIAQCNLNVSESVCLDCLVLTSIDLDKCFHAITGQAIDSACFIRYSRTPFFGQNQTTDISSLLWDDDLNKKRSTIGGVVGGVSFLLILLAMFLWRGRLKKIGRDQQVDVVQGRKSPPDNNNQKEDVHDTHPSDQQDVNDNHTNESPRVKPEKDVHISASVNLDSLIRDPGARPSISSFSSDHQDEIRREYIRLGPYQLSKQKYPLSRGGPNGRMRSFQEVWFKSFWWLEYSETKDAAYCLPCYLFNKKPIGRVGSDRFTKQGFNKWKKVNCGNYCAFITHVGKTSASAHNFSVRCYEALKNKSCHIENVIEKQTEKEVIENRLRLKTTIESVKWLTVQTCGLRGSDERPGSKNQGNLLELVKLIASYNKDVENVVLGKAPQNAKYTSPDVQKEILRIIAKSIQHAIRDEIGNAKFCLIVDESRDESKKSIWLLCNMRGEWNGLQALILKECPYAYFVHCFAHQLQLALVSASKEVAEVHKFFKNLNIIVNVISSSCKRNDQLIDAQVAEIAHLAEIGELETGKGQNQIQSVQRPGDTRWSSHFRSICSLMSLYGPAYVVLSDIAVTGSTTSQKGDASYCLEHLLSFDFVIGMHIMKEIMEITDKLCQALQHKSQDIINALALVSTTKTLLQKLRDEGWQSLMGKVTLACENNNIPIPDMNATYRNLIQSRKKNNVTVEHHYRVDVFYAAIDRQLVELNSRFNESVTELLRLSVALDPRKSFNIDDICKLVTKYYPLDFTDQEKIQLKAELQHYELDVRNHPRLKKVSKLSALCKGLHETGKSKSYPLVDRLIRLILTLPVSTASSERAFSAMKIVKTRLRTKMSDDYLKHCLIIYIEREISDTFTTDMIIDAFNSRKKRRVRFQMAKVQVESLHLSDDETEWHL</sequence>
<dbReference type="Pfam" id="PF01657">
    <property type="entry name" value="Stress-antifung"/>
    <property type="match status" value="2"/>
</dbReference>
<evidence type="ECO:0000259" key="5">
    <source>
        <dbReference type="PROSITE" id="PS51473"/>
    </source>
</evidence>
<dbReference type="SUPFAM" id="SSF53098">
    <property type="entry name" value="Ribonuclease H-like"/>
    <property type="match status" value="1"/>
</dbReference>
<dbReference type="InterPro" id="IPR006912">
    <property type="entry name" value="Harbinger_derived_prot"/>
</dbReference>
<dbReference type="Pfam" id="PF04827">
    <property type="entry name" value="Plant_tran"/>
    <property type="match status" value="1"/>
</dbReference>